<accession>A0ABD2PB01</accession>
<dbReference type="Proteomes" id="UP001516400">
    <property type="component" value="Unassembled WGS sequence"/>
</dbReference>
<sequence length="108" mass="13372">MWFPRKYKKFKSKNHKLDGFWYKNLINEKKEMYKIMKEAIITEDTFKKYRKILRSVMLESERREKLSYIKTAKIPGKAMWNLVNWYRGKNLEKKESNVEKLAELRIIY</sequence>
<gene>
    <name evidence="1" type="ORF">HHI36_002142</name>
</gene>
<name>A0ABD2PB01_9CUCU</name>
<comment type="caution">
    <text evidence="1">The sequence shown here is derived from an EMBL/GenBank/DDBJ whole genome shotgun (WGS) entry which is preliminary data.</text>
</comment>
<organism evidence="1 2">
    <name type="scientific">Cryptolaemus montrouzieri</name>
    <dbReference type="NCBI Taxonomy" id="559131"/>
    <lineage>
        <taxon>Eukaryota</taxon>
        <taxon>Metazoa</taxon>
        <taxon>Ecdysozoa</taxon>
        <taxon>Arthropoda</taxon>
        <taxon>Hexapoda</taxon>
        <taxon>Insecta</taxon>
        <taxon>Pterygota</taxon>
        <taxon>Neoptera</taxon>
        <taxon>Endopterygota</taxon>
        <taxon>Coleoptera</taxon>
        <taxon>Polyphaga</taxon>
        <taxon>Cucujiformia</taxon>
        <taxon>Coccinelloidea</taxon>
        <taxon>Coccinellidae</taxon>
        <taxon>Scymninae</taxon>
        <taxon>Scymnini</taxon>
        <taxon>Cryptolaemus</taxon>
    </lineage>
</organism>
<proteinExistence type="predicted"/>
<evidence type="ECO:0000313" key="1">
    <source>
        <dbReference type="EMBL" id="KAL3287675.1"/>
    </source>
</evidence>
<evidence type="ECO:0000313" key="2">
    <source>
        <dbReference type="Proteomes" id="UP001516400"/>
    </source>
</evidence>
<dbReference type="EMBL" id="JABFTP020000185">
    <property type="protein sequence ID" value="KAL3287675.1"/>
    <property type="molecule type" value="Genomic_DNA"/>
</dbReference>
<keyword evidence="2" id="KW-1185">Reference proteome</keyword>
<protein>
    <submittedName>
        <fullName evidence="1">Uncharacterized protein</fullName>
    </submittedName>
</protein>
<dbReference type="AlphaFoldDB" id="A0ABD2PB01"/>
<reference evidence="1 2" key="1">
    <citation type="journal article" date="2021" name="BMC Biol.">
        <title>Horizontally acquired antibacterial genes associated with adaptive radiation of ladybird beetles.</title>
        <authorList>
            <person name="Li H.S."/>
            <person name="Tang X.F."/>
            <person name="Huang Y.H."/>
            <person name="Xu Z.Y."/>
            <person name="Chen M.L."/>
            <person name="Du X.Y."/>
            <person name="Qiu B.Y."/>
            <person name="Chen P.T."/>
            <person name="Zhang W."/>
            <person name="Slipinski A."/>
            <person name="Escalona H.E."/>
            <person name="Waterhouse R.M."/>
            <person name="Zwick A."/>
            <person name="Pang H."/>
        </authorList>
    </citation>
    <scope>NUCLEOTIDE SEQUENCE [LARGE SCALE GENOMIC DNA]</scope>
    <source>
        <strain evidence="1">SYSU2018</strain>
    </source>
</reference>